<dbReference type="PROSITE" id="PS50089">
    <property type="entry name" value="ZF_RING_2"/>
    <property type="match status" value="1"/>
</dbReference>
<evidence type="ECO:0000256" key="5">
    <source>
        <dbReference type="SAM" id="MobiDB-lite"/>
    </source>
</evidence>
<accession>A0ABQ5S4V7</accession>
<evidence type="ECO:0000313" key="7">
    <source>
        <dbReference type="EMBL" id="GLI64538.1"/>
    </source>
</evidence>
<proteinExistence type="predicted"/>
<sequence>MPSSYRRAGGANRSISMRELMEMPFDQLANSVEAATTVSSSRISSIRVLPLLRGPAFGGSNGGSGDVPGGPLLRSHSALPSVLQFGSRGMEEGGLMDLVHMSLRDTAYCHSPFGGDEAGGAGSRSSPRAPHTAADRGGRLGRLPLALAVALDNRAQTSHGRPYTTGAASEGGRPGLPYNYEQLLALDEERMRRVVRPEVVRALPMRIAHRSDGAQQCHVCLEKYTPGRTAITILPCTHAFCSDCIRPWLAAHSTCPVCRWAFPERQTVLVAGEAGGGAHL</sequence>
<dbReference type="EMBL" id="BSDZ01000020">
    <property type="protein sequence ID" value="GLI64538.1"/>
    <property type="molecule type" value="Genomic_DNA"/>
</dbReference>
<dbReference type="InterPro" id="IPR001841">
    <property type="entry name" value="Znf_RING"/>
</dbReference>
<keyword evidence="2 4" id="KW-0863">Zinc-finger</keyword>
<dbReference type="PROSITE" id="PS00518">
    <property type="entry name" value="ZF_RING_1"/>
    <property type="match status" value="1"/>
</dbReference>
<evidence type="ECO:0000256" key="4">
    <source>
        <dbReference type="PROSITE-ProRule" id="PRU00175"/>
    </source>
</evidence>
<protein>
    <recommendedName>
        <fullName evidence="6">RING-type domain-containing protein</fullName>
    </recommendedName>
</protein>
<dbReference type="InterPro" id="IPR017907">
    <property type="entry name" value="Znf_RING_CS"/>
</dbReference>
<gene>
    <name evidence="7" type="ORF">VaNZ11_007832</name>
</gene>
<evidence type="ECO:0000256" key="3">
    <source>
        <dbReference type="ARBA" id="ARBA00022833"/>
    </source>
</evidence>
<name>A0ABQ5S4V7_9CHLO</name>
<reference evidence="7 8" key="1">
    <citation type="journal article" date="2023" name="IScience">
        <title>Expanded male sex-determining region conserved during the evolution of homothallism in the green alga Volvox.</title>
        <authorList>
            <person name="Yamamoto K."/>
            <person name="Matsuzaki R."/>
            <person name="Mahakham W."/>
            <person name="Heman W."/>
            <person name="Sekimoto H."/>
            <person name="Kawachi M."/>
            <person name="Minakuchi Y."/>
            <person name="Toyoda A."/>
            <person name="Nozaki H."/>
        </authorList>
    </citation>
    <scope>NUCLEOTIDE SEQUENCE [LARGE SCALE GENOMIC DNA]</scope>
    <source>
        <strain evidence="7 8">NIES-4468</strain>
    </source>
</reference>
<comment type="caution">
    <text evidence="7">The sequence shown here is derived from an EMBL/GenBank/DDBJ whole genome shotgun (WGS) entry which is preliminary data.</text>
</comment>
<dbReference type="SMART" id="SM00184">
    <property type="entry name" value="RING"/>
    <property type="match status" value="1"/>
</dbReference>
<keyword evidence="3" id="KW-0862">Zinc</keyword>
<keyword evidence="1" id="KW-0479">Metal-binding</keyword>
<dbReference type="InterPro" id="IPR051834">
    <property type="entry name" value="RING_finger_E3_ligase"/>
</dbReference>
<dbReference type="Pfam" id="PF13639">
    <property type="entry name" value="zf-RING_2"/>
    <property type="match status" value="1"/>
</dbReference>
<dbReference type="PANTHER" id="PTHR45931:SF3">
    <property type="entry name" value="RING ZINC FINGER-CONTAINING PROTEIN"/>
    <property type="match status" value="1"/>
</dbReference>
<dbReference type="PANTHER" id="PTHR45931">
    <property type="entry name" value="SI:CH211-59O9.10"/>
    <property type="match status" value="1"/>
</dbReference>
<dbReference type="Gene3D" id="3.30.40.10">
    <property type="entry name" value="Zinc/RING finger domain, C3HC4 (zinc finger)"/>
    <property type="match status" value="1"/>
</dbReference>
<evidence type="ECO:0000256" key="2">
    <source>
        <dbReference type="ARBA" id="ARBA00022771"/>
    </source>
</evidence>
<feature type="region of interest" description="Disordered" evidence="5">
    <location>
        <begin position="114"/>
        <end position="138"/>
    </location>
</feature>
<organism evidence="7 8">
    <name type="scientific">Volvox africanus</name>
    <dbReference type="NCBI Taxonomy" id="51714"/>
    <lineage>
        <taxon>Eukaryota</taxon>
        <taxon>Viridiplantae</taxon>
        <taxon>Chlorophyta</taxon>
        <taxon>core chlorophytes</taxon>
        <taxon>Chlorophyceae</taxon>
        <taxon>CS clade</taxon>
        <taxon>Chlamydomonadales</taxon>
        <taxon>Volvocaceae</taxon>
        <taxon>Volvox</taxon>
    </lineage>
</organism>
<evidence type="ECO:0000313" key="8">
    <source>
        <dbReference type="Proteomes" id="UP001165090"/>
    </source>
</evidence>
<keyword evidence="8" id="KW-1185">Reference proteome</keyword>
<dbReference type="SUPFAM" id="SSF57850">
    <property type="entry name" value="RING/U-box"/>
    <property type="match status" value="1"/>
</dbReference>
<feature type="domain" description="RING-type" evidence="6">
    <location>
        <begin position="217"/>
        <end position="259"/>
    </location>
</feature>
<evidence type="ECO:0000256" key="1">
    <source>
        <dbReference type="ARBA" id="ARBA00022723"/>
    </source>
</evidence>
<dbReference type="Proteomes" id="UP001165090">
    <property type="component" value="Unassembled WGS sequence"/>
</dbReference>
<evidence type="ECO:0000259" key="6">
    <source>
        <dbReference type="PROSITE" id="PS50089"/>
    </source>
</evidence>
<dbReference type="InterPro" id="IPR013083">
    <property type="entry name" value="Znf_RING/FYVE/PHD"/>
</dbReference>
<dbReference type="CDD" id="cd16454">
    <property type="entry name" value="RING-H2_PA-TM-RING"/>
    <property type="match status" value="1"/>
</dbReference>